<feature type="compositionally biased region" description="Basic and acidic residues" evidence="14">
    <location>
        <begin position="94"/>
        <end position="105"/>
    </location>
</feature>
<comment type="caution">
    <text evidence="17">The sequence shown here is derived from an EMBL/GenBank/DDBJ whole genome shotgun (WGS) entry which is preliminary data.</text>
</comment>
<dbReference type="GO" id="GO:0004176">
    <property type="term" value="F:ATP-dependent peptidase activity"/>
    <property type="evidence" value="ECO:0007669"/>
    <property type="project" value="UniProtKB-UniRule"/>
</dbReference>
<keyword evidence="6 8" id="KW-0067">ATP-binding</keyword>
<accession>A0A3L6TBA1</accession>
<evidence type="ECO:0000256" key="2">
    <source>
        <dbReference type="ARBA" id="ARBA00022670"/>
    </source>
</evidence>
<gene>
    <name evidence="17" type="ORF">C2845_PM03G04360</name>
</gene>
<dbReference type="InterPro" id="IPR046336">
    <property type="entry name" value="Lon_prtase_N_sf"/>
</dbReference>
<dbReference type="PANTHER" id="PTHR10046">
    <property type="entry name" value="ATP DEPENDENT LON PROTEASE FAMILY MEMBER"/>
    <property type="match status" value="1"/>
</dbReference>
<sequence>MADSPVELPGRLAILPFRNKVLLPGAIVRIRCTNPSSVKLVEQELWQKEEKGLIGVLPVRDSEAGAVGSLLPPGVGSDSGEGSSKAGGSPGETSKQDTKNGKEPIHWHSKGVAARALHLSRGVEKPSGRVTYIVVLEGLCRFSVQELSTRGSYHVARVSRLDMTKTELELAEQDPDLIALSRQFKATAMELISVLEQKQKTVGRTKVLLDTVPVYRLADIFVASFEISFEEQLSMLDSVDLKVRLSKATELVDRHLQSILVAEKITQKVEGQLSKSQKEFLLRQQMRAIKEELGDNDDDEDDVVALERKMQNAGMPANIWKHAQRELRRLRKMQPQQPGYSSSRAYLELLADLPWQRVSEERELDLRAAKESLDRDHYGLTKVKQRIIEYLAVRKLKPDARGPVLCFVGPPGVGKTSLASSIAKALNRKFIRISLGGVKDEADIRGHRRTYIGSMPGRLIDGLKRVSVSNPVMLLDEIDKTGSDVIFVATANRMQPIPPPLLDRMEVIELPGYTPEEKLKIAMKHLIPRVLEQHGLSSAYLQIPEAMVKLIIERYTREAGVRNLERNLAALARAAAVKVAEQANTLRLGKEIQPITTTLLDSRLADGGEVEMEVIPMGHDISNTYENPSPMVVDEAMLEKVLGPPRFDDREAADRVASPGVSVGLVWTSFGGEVQFVEATAMVGKGDLHLTGQLGDVIKESAQLALTWVRARAADLNLSPTSDINLLESRDIHIHFPAGAVPKDGPSAGVTLVTSLVSLFSNRKVRADTAMTGEMTLRGLVLPVGGVKDKVLAAHRYGIKRVILPERNLKDLTEVPSPILSGMEILLVKRIEEVLGHAFDDGCPLRSRSKL</sequence>
<dbReference type="Gene3D" id="1.20.5.5270">
    <property type="match status" value="1"/>
</dbReference>
<dbReference type="InterPro" id="IPR003593">
    <property type="entry name" value="AAA+_ATPase"/>
</dbReference>
<dbReference type="GO" id="GO:0016558">
    <property type="term" value="P:protein import into peroxisome matrix"/>
    <property type="evidence" value="ECO:0007669"/>
    <property type="project" value="UniProtKB-UniRule"/>
</dbReference>
<dbReference type="Pfam" id="PF02190">
    <property type="entry name" value="LON_substr_bdg"/>
    <property type="match status" value="1"/>
</dbReference>
<dbReference type="InterPro" id="IPR004815">
    <property type="entry name" value="Lon_bac/euk-typ"/>
</dbReference>
<dbReference type="EMBL" id="PQIB02000002">
    <property type="protein sequence ID" value="RLN35585.1"/>
    <property type="molecule type" value="Genomic_DNA"/>
</dbReference>
<evidence type="ECO:0000313" key="18">
    <source>
        <dbReference type="Proteomes" id="UP000275267"/>
    </source>
</evidence>
<feature type="domain" description="Lon N-terminal" evidence="16">
    <location>
        <begin position="12"/>
        <end position="256"/>
    </location>
</feature>
<dbReference type="InterPro" id="IPR027501">
    <property type="entry name" value="Lonp2_euk"/>
</dbReference>
<evidence type="ECO:0000256" key="6">
    <source>
        <dbReference type="ARBA" id="ARBA00022840"/>
    </source>
</evidence>
<dbReference type="FunFam" id="1.10.8.60:FF:000095">
    <property type="entry name" value="Lon protease homolog 2, peroxisomal"/>
    <property type="match status" value="1"/>
</dbReference>
<dbReference type="GO" id="GO:0006515">
    <property type="term" value="P:protein quality control for misfolded or incompletely synthesized proteins"/>
    <property type="evidence" value="ECO:0007669"/>
    <property type="project" value="UniProtKB-UniRule"/>
</dbReference>
<dbReference type="FunFam" id="1.20.5.5270:FF:000002">
    <property type="entry name" value="Lon protease homolog"/>
    <property type="match status" value="1"/>
</dbReference>
<evidence type="ECO:0000256" key="9">
    <source>
        <dbReference type="PIRNR" id="PIRNR001174"/>
    </source>
</evidence>
<evidence type="ECO:0000256" key="14">
    <source>
        <dbReference type="SAM" id="MobiDB-lite"/>
    </source>
</evidence>
<dbReference type="OrthoDB" id="2411602at2759"/>
<dbReference type="FunFam" id="3.30.230.10:FF:000019">
    <property type="entry name" value="Lon protease homolog 2, peroxisomal"/>
    <property type="match status" value="1"/>
</dbReference>
<feature type="active site" evidence="8 10">
    <location>
        <position position="747"/>
    </location>
</feature>
<keyword evidence="4 8" id="KW-0378">Hydrolase</keyword>
<dbReference type="HAMAP" id="MF_03121">
    <property type="entry name" value="lonp2_euk"/>
    <property type="match status" value="1"/>
</dbReference>
<dbReference type="InterPro" id="IPR003959">
    <property type="entry name" value="ATPase_AAA_core"/>
</dbReference>
<keyword evidence="18" id="KW-1185">Reference proteome</keyword>
<evidence type="ECO:0000313" key="17">
    <source>
        <dbReference type="EMBL" id="RLN35585.1"/>
    </source>
</evidence>
<evidence type="ECO:0000256" key="8">
    <source>
        <dbReference type="HAMAP-Rule" id="MF_03121"/>
    </source>
</evidence>
<feature type="region of interest" description="Disordered" evidence="14">
    <location>
        <begin position="68"/>
        <end position="105"/>
    </location>
</feature>
<evidence type="ECO:0000256" key="11">
    <source>
        <dbReference type="PIRSR" id="PIRSR001174-2"/>
    </source>
</evidence>
<comment type="similarity">
    <text evidence="8 9 12 13">Belongs to the peptidase S16 family.</text>
</comment>
<comment type="function">
    <text evidence="8">ATP-dependent serine protease that mediates the selective degradation of misfolded and unassembled polypeptides in the peroxisomal matrix. Necessary for type 2 peroxisome targeting signal (PTS2)-containing protein processing and facilitates peroxisome matrix protein import.</text>
</comment>
<dbReference type="PROSITE" id="PS51786">
    <property type="entry name" value="LON_PROTEOLYTIC"/>
    <property type="match status" value="1"/>
</dbReference>
<evidence type="ECO:0000259" key="15">
    <source>
        <dbReference type="PROSITE" id="PS51786"/>
    </source>
</evidence>
<dbReference type="Gene3D" id="3.30.230.10">
    <property type="match status" value="1"/>
</dbReference>
<dbReference type="GO" id="GO:0005524">
    <property type="term" value="F:ATP binding"/>
    <property type="evidence" value="ECO:0007669"/>
    <property type="project" value="UniProtKB-UniRule"/>
</dbReference>
<dbReference type="Pfam" id="PF05362">
    <property type="entry name" value="Lon_C"/>
    <property type="match status" value="1"/>
</dbReference>
<comment type="subcellular location">
    <subcellularLocation>
        <location evidence="1 8">Peroxisome matrix</location>
    </subcellularLocation>
</comment>
<name>A0A3L6TBA1_PANMI</name>
<dbReference type="SMART" id="SM00464">
    <property type="entry name" value="LON"/>
    <property type="match status" value="1"/>
</dbReference>
<dbReference type="SUPFAM" id="SSF54211">
    <property type="entry name" value="Ribosomal protein S5 domain 2-like"/>
    <property type="match status" value="1"/>
</dbReference>
<keyword evidence="5 8" id="KW-0720">Serine protease</keyword>
<dbReference type="SMART" id="SM00382">
    <property type="entry name" value="AAA"/>
    <property type="match status" value="1"/>
</dbReference>
<dbReference type="SUPFAM" id="SSF88697">
    <property type="entry name" value="PUA domain-like"/>
    <property type="match status" value="1"/>
</dbReference>
<feature type="domain" description="Lon proteolytic" evidence="15">
    <location>
        <begin position="656"/>
        <end position="841"/>
    </location>
</feature>
<dbReference type="EC" id="3.4.21.-" evidence="8"/>
<keyword evidence="7 8" id="KW-0576">Peroxisome</keyword>
<evidence type="ECO:0000256" key="5">
    <source>
        <dbReference type="ARBA" id="ARBA00022825"/>
    </source>
</evidence>
<evidence type="ECO:0000256" key="10">
    <source>
        <dbReference type="PIRSR" id="PIRSR001174-1"/>
    </source>
</evidence>
<dbReference type="Gene3D" id="2.30.130.40">
    <property type="entry name" value="LON domain-like"/>
    <property type="match status" value="1"/>
</dbReference>
<dbReference type="GO" id="GO:0016887">
    <property type="term" value="F:ATP hydrolysis activity"/>
    <property type="evidence" value="ECO:0007669"/>
    <property type="project" value="UniProtKB-UniRule"/>
</dbReference>
<dbReference type="STRING" id="4540.A0A3L6TBA1"/>
<dbReference type="InterPro" id="IPR054594">
    <property type="entry name" value="Lon_lid"/>
</dbReference>
<dbReference type="AlphaFoldDB" id="A0A3L6TBA1"/>
<dbReference type="InterPro" id="IPR020568">
    <property type="entry name" value="Ribosomal_Su5_D2-typ_SF"/>
</dbReference>
<dbReference type="PROSITE" id="PS01046">
    <property type="entry name" value="LON_SER"/>
    <property type="match status" value="1"/>
</dbReference>
<protein>
    <recommendedName>
        <fullName evidence="8">Lon protease homolog 2, peroxisomal</fullName>
        <ecNumber evidence="8">3.4.21.-</ecNumber>
    </recommendedName>
</protein>
<dbReference type="InterPro" id="IPR003111">
    <property type="entry name" value="Lon_prtase_N"/>
</dbReference>
<evidence type="ECO:0000259" key="16">
    <source>
        <dbReference type="PROSITE" id="PS51787"/>
    </source>
</evidence>
<dbReference type="FunFam" id="1.20.58.1480:FF:000005">
    <property type="entry name" value="Lon protease homolog 2, peroxisomal"/>
    <property type="match status" value="1"/>
</dbReference>
<dbReference type="Gene3D" id="1.20.58.1480">
    <property type="match status" value="1"/>
</dbReference>
<feature type="active site" evidence="8 10">
    <location>
        <position position="790"/>
    </location>
</feature>
<dbReference type="InterPro" id="IPR027417">
    <property type="entry name" value="P-loop_NTPase"/>
</dbReference>
<dbReference type="GO" id="GO:0004252">
    <property type="term" value="F:serine-type endopeptidase activity"/>
    <property type="evidence" value="ECO:0007669"/>
    <property type="project" value="UniProtKB-UniRule"/>
</dbReference>
<dbReference type="InterPro" id="IPR008268">
    <property type="entry name" value="Peptidase_S16_AS"/>
</dbReference>
<evidence type="ECO:0000256" key="13">
    <source>
        <dbReference type="RuleBase" id="RU000591"/>
    </source>
</evidence>
<keyword evidence="2 8" id="KW-0645">Protease</keyword>
<dbReference type="SUPFAM" id="SSF52540">
    <property type="entry name" value="P-loop containing nucleoside triphosphate hydrolases"/>
    <property type="match status" value="1"/>
</dbReference>
<proteinExistence type="inferred from homology"/>
<dbReference type="Proteomes" id="UP000275267">
    <property type="component" value="Unassembled WGS sequence"/>
</dbReference>
<evidence type="ECO:0000256" key="7">
    <source>
        <dbReference type="ARBA" id="ARBA00023140"/>
    </source>
</evidence>
<dbReference type="Gene3D" id="3.40.50.300">
    <property type="entry name" value="P-loop containing nucleotide triphosphate hydrolases"/>
    <property type="match status" value="1"/>
</dbReference>
<organism evidence="17 18">
    <name type="scientific">Panicum miliaceum</name>
    <name type="common">Proso millet</name>
    <name type="synonym">Broomcorn millet</name>
    <dbReference type="NCBI Taxonomy" id="4540"/>
    <lineage>
        <taxon>Eukaryota</taxon>
        <taxon>Viridiplantae</taxon>
        <taxon>Streptophyta</taxon>
        <taxon>Embryophyta</taxon>
        <taxon>Tracheophyta</taxon>
        <taxon>Spermatophyta</taxon>
        <taxon>Magnoliopsida</taxon>
        <taxon>Liliopsida</taxon>
        <taxon>Poales</taxon>
        <taxon>Poaceae</taxon>
        <taxon>PACMAD clade</taxon>
        <taxon>Panicoideae</taxon>
        <taxon>Panicodae</taxon>
        <taxon>Paniceae</taxon>
        <taxon>Panicinae</taxon>
        <taxon>Panicum</taxon>
        <taxon>Panicum sect. Panicum</taxon>
    </lineage>
</organism>
<dbReference type="PIRSF" id="PIRSF001174">
    <property type="entry name" value="Lon_proteas"/>
    <property type="match status" value="1"/>
</dbReference>
<reference evidence="18" key="1">
    <citation type="journal article" date="2019" name="Nat. Commun.">
        <title>The genome of broomcorn millet.</title>
        <authorList>
            <person name="Zou C."/>
            <person name="Miki D."/>
            <person name="Li D."/>
            <person name="Tang Q."/>
            <person name="Xiao L."/>
            <person name="Rajput S."/>
            <person name="Deng P."/>
            <person name="Jia W."/>
            <person name="Huang R."/>
            <person name="Zhang M."/>
            <person name="Sun Y."/>
            <person name="Hu J."/>
            <person name="Fu X."/>
            <person name="Schnable P.S."/>
            <person name="Li F."/>
            <person name="Zhang H."/>
            <person name="Feng B."/>
            <person name="Zhu X."/>
            <person name="Liu R."/>
            <person name="Schnable J.C."/>
            <person name="Zhu J.-K."/>
            <person name="Zhang H."/>
        </authorList>
    </citation>
    <scope>NUCLEOTIDE SEQUENCE [LARGE SCALE GENOMIC DNA]</scope>
</reference>
<dbReference type="InterPro" id="IPR015947">
    <property type="entry name" value="PUA-like_sf"/>
</dbReference>
<evidence type="ECO:0000256" key="3">
    <source>
        <dbReference type="ARBA" id="ARBA00022741"/>
    </source>
</evidence>
<dbReference type="PROSITE" id="PS51787">
    <property type="entry name" value="LON_N"/>
    <property type="match status" value="1"/>
</dbReference>
<evidence type="ECO:0000256" key="1">
    <source>
        <dbReference type="ARBA" id="ARBA00004253"/>
    </source>
</evidence>
<evidence type="ECO:0000256" key="4">
    <source>
        <dbReference type="ARBA" id="ARBA00022801"/>
    </source>
</evidence>
<dbReference type="Gene3D" id="1.10.8.60">
    <property type="match status" value="1"/>
</dbReference>
<dbReference type="InterPro" id="IPR008269">
    <property type="entry name" value="Lon_proteolytic"/>
</dbReference>
<feature type="binding site" evidence="8 11">
    <location>
        <begin position="409"/>
        <end position="416"/>
    </location>
    <ligand>
        <name>ATP</name>
        <dbReference type="ChEBI" id="CHEBI:30616"/>
    </ligand>
</feature>
<dbReference type="InterPro" id="IPR014721">
    <property type="entry name" value="Ribsml_uS5_D2-typ_fold_subgr"/>
</dbReference>
<evidence type="ECO:0000256" key="12">
    <source>
        <dbReference type="PROSITE-ProRule" id="PRU01122"/>
    </source>
</evidence>
<dbReference type="Pfam" id="PF22667">
    <property type="entry name" value="Lon_lid"/>
    <property type="match status" value="1"/>
</dbReference>
<keyword evidence="3 8" id="KW-0547">Nucleotide-binding</keyword>
<dbReference type="GO" id="GO:0016485">
    <property type="term" value="P:protein processing"/>
    <property type="evidence" value="ECO:0007669"/>
    <property type="project" value="UniProtKB-UniRule"/>
</dbReference>
<dbReference type="Pfam" id="PF00004">
    <property type="entry name" value="AAA"/>
    <property type="match status" value="1"/>
</dbReference>
<feature type="short sequence motif" description="Microbody targeting signal" evidence="8">
    <location>
        <begin position="849"/>
        <end position="851"/>
    </location>
</feature>
<dbReference type="GO" id="GO:0005782">
    <property type="term" value="C:peroxisomal matrix"/>
    <property type="evidence" value="ECO:0007669"/>
    <property type="project" value="UniProtKB-SubCell"/>
</dbReference>
<dbReference type="PRINTS" id="PR00830">
    <property type="entry name" value="ENDOLAPTASE"/>
</dbReference>
<dbReference type="InterPro" id="IPR027065">
    <property type="entry name" value="Lon_Prtase"/>
</dbReference>